<evidence type="ECO:0000256" key="1">
    <source>
        <dbReference type="ARBA" id="ARBA00004651"/>
    </source>
</evidence>
<comment type="subcellular location">
    <subcellularLocation>
        <location evidence="1 7">Cell membrane</location>
        <topology evidence="1 7">Multi-pass membrane protein</topology>
    </subcellularLocation>
</comment>
<dbReference type="PANTHER" id="PTHR43386:SF6">
    <property type="entry name" value="ABC TRANSPORTER PERMEASE PROTEIN"/>
    <property type="match status" value="1"/>
</dbReference>
<comment type="similarity">
    <text evidence="7">Belongs to the binding-protein-dependent transport system permease family.</text>
</comment>
<dbReference type="Pfam" id="PF00528">
    <property type="entry name" value="BPD_transp_1"/>
    <property type="match status" value="1"/>
</dbReference>
<dbReference type="EMBL" id="JBHRZH010000051">
    <property type="protein sequence ID" value="MFC3766275.1"/>
    <property type="molecule type" value="Genomic_DNA"/>
</dbReference>
<protein>
    <submittedName>
        <fullName evidence="9">ABC transporter permease</fullName>
    </submittedName>
</protein>
<dbReference type="Gene3D" id="1.10.3720.10">
    <property type="entry name" value="MetI-like"/>
    <property type="match status" value="1"/>
</dbReference>
<evidence type="ECO:0000313" key="10">
    <source>
        <dbReference type="Proteomes" id="UP001595699"/>
    </source>
</evidence>
<feature type="transmembrane region" description="Helical" evidence="7">
    <location>
        <begin position="161"/>
        <end position="179"/>
    </location>
</feature>
<proteinExistence type="inferred from homology"/>
<feature type="domain" description="ABC transmembrane type-1" evidence="8">
    <location>
        <begin position="100"/>
        <end position="286"/>
    </location>
</feature>
<sequence>MSELTSSLQPDTERRASFLGDAWRQLRRNPIFWLAGVVVAVMVLMAVVPGLFAGWFGHGDPRVCDLGSSGAAPVEGHPFGFDKQGCDVYANVVYGARASISVGVLVTLGSLVLAIVLGSLAGFYGRMVDVVVSRLTDVFFGFPFILGALVVLTSFDNRNVWTVSLVLAMFGWPTLTRLMRSTVLATRDLEYVTAARALGASDVRVLLRHILPNAIAPVIVIGTLSVGGVIVAEAALTFLGIGLQSPAISWGLQLSTAQNDFQAYPHLLVFPSLFLSVTVLAFILLGDVLRDALDPRLHR</sequence>
<reference evidence="10" key="1">
    <citation type="journal article" date="2019" name="Int. J. Syst. Evol. Microbiol.">
        <title>The Global Catalogue of Microorganisms (GCM) 10K type strain sequencing project: providing services to taxonomists for standard genome sequencing and annotation.</title>
        <authorList>
            <consortium name="The Broad Institute Genomics Platform"/>
            <consortium name="The Broad Institute Genome Sequencing Center for Infectious Disease"/>
            <person name="Wu L."/>
            <person name="Ma J."/>
        </authorList>
    </citation>
    <scope>NUCLEOTIDE SEQUENCE [LARGE SCALE GENOMIC DNA]</scope>
    <source>
        <strain evidence="10">CGMCC 4.7241</strain>
    </source>
</reference>
<evidence type="ECO:0000256" key="3">
    <source>
        <dbReference type="ARBA" id="ARBA00022475"/>
    </source>
</evidence>
<dbReference type="InterPro" id="IPR035906">
    <property type="entry name" value="MetI-like_sf"/>
</dbReference>
<keyword evidence="5 7" id="KW-1133">Transmembrane helix</keyword>
<feature type="transmembrane region" description="Helical" evidence="7">
    <location>
        <begin position="263"/>
        <end position="289"/>
    </location>
</feature>
<evidence type="ECO:0000256" key="2">
    <source>
        <dbReference type="ARBA" id="ARBA00022448"/>
    </source>
</evidence>
<evidence type="ECO:0000256" key="6">
    <source>
        <dbReference type="ARBA" id="ARBA00023136"/>
    </source>
</evidence>
<accession>A0ABV7YQZ5</accession>
<name>A0ABV7YQZ5_9ACTN</name>
<dbReference type="Proteomes" id="UP001595699">
    <property type="component" value="Unassembled WGS sequence"/>
</dbReference>
<dbReference type="InterPro" id="IPR050366">
    <property type="entry name" value="BP-dependent_transpt_permease"/>
</dbReference>
<evidence type="ECO:0000256" key="4">
    <source>
        <dbReference type="ARBA" id="ARBA00022692"/>
    </source>
</evidence>
<organism evidence="9 10">
    <name type="scientific">Tenggerimyces flavus</name>
    <dbReference type="NCBI Taxonomy" id="1708749"/>
    <lineage>
        <taxon>Bacteria</taxon>
        <taxon>Bacillati</taxon>
        <taxon>Actinomycetota</taxon>
        <taxon>Actinomycetes</taxon>
        <taxon>Propionibacteriales</taxon>
        <taxon>Nocardioidaceae</taxon>
        <taxon>Tenggerimyces</taxon>
    </lineage>
</organism>
<dbReference type="PROSITE" id="PS50928">
    <property type="entry name" value="ABC_TM1"/>
    <property type="match status" value="1"/>
</dbReference>
<keyword evidence="3" id="KW-1003">Cell membrane</keyword>
<keyword evidence="2 7" id="KW-0813">Transport</keyword>
<dbReference type="PANTHER" id="PTHR43386">
    <property type="entry name" value="OLIGOPEPTIDE TRANSPORT SYSTEM PERMEASE PROTEIN APPC"/>
    <property type="match status" value="1"/>
</dbReference>
<keyword evidence="4 7" id="KW-0812">Transmembrane</keyword>
<dbReference type="InterPro" id="IPR000515">
    <property type="entry name" value="MetI-like"/>
</dbReference>
<evidence type="ECO:0000313" key="9">
    <source>
        <dbReference type="EMBL" id="MFC3766275.1"/>
    </source>
</evidence>
<feature type="transmembrane region" description="Helical" evidence="7">
    <location>
        <begin position="135"/>
        <end position="155"/>
    </location>
</feature>
<feature type="transmembrane region" description="Helical" evidence="7">
    <location>
        <begin position="31"/>
        <end position="56"/>
    </location>
</feature>
<keyword evidence="10" id="KW-1185">Reference proteome</keyword>
<dbReference type="InterPro" id="IPR025966">
    <property type="entry name" value="OppC_N"/>
</dbReference>
<evidence type="ECO:0000259" key="8">
    <source>
        <dbReference type="PROSITE" id="PS50928"/>
    </source>
</evidence>
<dbReference type="Pfam" id="PF12911">
    <property type="entry name" value="OppC_N"/>
    <property type="match status" value="1"/>
</dbReference>
<dbReference type="RefSeq" id="WP_205117898.1">
    <property type="nucleotide sequence ID" value="NZ_JAFBCM010000001.1"/>
</dbReference>
<evidence type="ECO:0000256" key="7">
    <source>
        <dbReference type="RuleBase" id="RU363032"/>
    </source>
</evidence>
<feature type="transmembrane region" description="Helical" evidence="7">
    <location>
        <begin position="214"/>
        <end position="243"/>
    </location>
</feature>
<keyword evidence="6 7" id="KW-0472">Membrane</keyword>
<dbReference type="CDD" id="cd06261">
    <property type="entry name" value="TM_PBP2"/>
    <property type="match status" value="1"/>
</dbReference>
<feature type="transmembrane region" description="Helical" evidence="7">
    <location>
        <begin position="100"/>
        <end position="123"/>
    </location>
</feature>
<gene>
    <name evidence="9" type="ORF">ACFOUW_35985</name>
</gene>
<comment type="caution">
    <text evidence="9">The sequence shown here is derived from an EMBL/GenBank/DDBJ whole genome shotgun (WGS) entry which is preliminary data.</text>
</comment>
<evidence type="ECO:0000256" key="5">
    <source>
        <dbReference type="ARBA" id="ARBA00022989"/>
    </source>
</evidence>
<dbReference type="SUPFAM" id="SSF161098">
    <property type="entry name" value="MetI-like"/>
    <property type="match status" value="1"/>
</dbReference>